<gene>
    <name evidence="4" type="ORF">FJQ54_12350</name>
</gene>
<dbReference type="SUPFAM" id="SSF103088">
    <property type="entry name" value="OmpA-like"/>
    <property type="match status" value="1"/>
</dbReference>
<sequence length="448" mass="45842">MTMLSNAFGIGLWTILFWLALGVALGGLLARLLGSTATSTATALGLGDFEGKSVTVKAETSHLADQLEAIEGVGPQIAELFHKNGVHSFAQIAKMTPGDITKILATGGSAFAIASPTTWPFQAKLLENGWIAEFLTVGQKLIAGRLPVTGLAGIGEATAARLQAADVGSVEALAGADVAALTTKLTDAGESISESRLTGFIDEAKSILAGDFTKLAGFFGLPAAVVGSRATASYKKTADVTGPIVGAQGLLSSLPTATATATGGASMLPVWIGLGTAGLLALLCLLGIVCPKPLTTNVDVRGVVITPPAPAPEPVIPTGSGLISRLLEGKPELVIYFDTAKSDVTNELTPESAKLKEYLDSHPDTKLSVSGYVDPRGDAAFNAQLAKDRATKVRDALVAAGILAERIDLDKPADIVADEASMANERKVEVKIKDAGEVAPAAAEPAAK</sequence>
<feature type="transmembrane region" description="Helical" evidence="2">
    <location>
        <begin position="268"/>
        <end position="289"/>
    </location>
</feature>
<dbReference type="Gene3D" id="3.30.1330.60">
    <property type="entry name" value="OmpA-like domain"/>
    <property type="match status" value="1"/>
</dbReference>
<dbReference type="InterPro" id="IPR006665">
    <property type="entry name" value="OmpA-like"/>
</dbReference>
<dbReference type="GO" id="GO:0016020">
    <property type="term" value="C:membrane"/>
    <property type="evidence" value="ECO:0007669"/>
    <property type="project" value="UniProtKB-UniRule"/>
</dbReference>
<dbReference type="Gene3D" id="1.10.150.20">
    <property type="entry name" value="5' to 3' exonuclease, C-terminal subdomain"/>
    <property type="match status" value="2"/>
</dbReference>
<dbReference type="InterPro" id="IPR036737">
    <property type="entry name" value="OmpA-like_sf"/>
</dbReference>
<organism evidence="4 5">
    <name type="scientific">Sandaracinobacter neustonicus</name>
    <dbReference type="NCBI Taxonomy" id="1715348"/>
    <lineage>
        <taxon>Bacteria</taxon>
        <taxon>Pseudomonadati</taxon>
        <taxon>Pseudomonadota</taxon>
        <taxon>Alphaproteobacteria</taxon>
        <taxon>Sphingomonadales</taxon>
        <taxon>Sphingosinicellaceae</taxon>
        <taxon>Sandaracinobacter</taxon>
    </lineage>
</organism>
<reference evidence="4 5" key="1">
    <citation type="submission" date="2019-06" db="EMBL/GenBank/DDBJ databases">
        <authorList>
            <person name="Lee I."/>
            <person name="Jang G.I."/>
            <person name="Hwang C.Y."/>
        </authorList>
    </citation>
    <scope>NUCLEOTIDE SEQUENCE [LARGE SCALE GENOMIC DNA]</scope>
    <source>
        <strain evidence="4 5">PAMC 28131</strain>
    </source>
</reference>
<evidence type="ECO:0000313" key="4">
    <source>
        <dbReference type="EMBL" id="TPE60189.1"/>
    </source>
</evidence>
<evidence type="ECO:0000256" key="1">
    <source>
        <dbReference type="PROSITE-ProRule" id="PRU00473"/>
    </source>
</evidence>
<evidence type="ECO:0000313" key="5">
    <source>
        <dbReference type="Proteomes" id="UP000319897"/>
    </source>
</evidence>
<dbReference type="CDD" id="cd07185">
    <property type="entry name" value="OmpA_C-like"/>
    <property type="match status" value="1"/>
</dbReference>
<dbReference type="PROSITE" id="PS51123">
    <property type="entry name" value="OMPA_2"/>
    <property type="match status" value="1"/>
</dbReference>
<dbReference type="Pfam" id="PF14520">
    <property type="entry name" value="HHH_5"/>
    <property type="match status" value="2"/>
</dbReference>
<name>A0A501XIF8_9SPHN</name>
<dbReference type="Pfam" id="PF00691">
    <property type="entry name" value="OmpA"/>
    <property type="match status" value="1"/>
</dbReference>
<dbReference type="Proteomes" id="UP000319897">
    <property type="component" value="Unassembled WGS sequence"/>
</dbReference>
<keyword evidence="2" id="KW-1133">Transmembrane helix</keyword>
<evidence type="ECO:0000256" key="2">
    <source>
        <dbReference type="SAM" id="Phobius"/>
    </source>
</evidence>
<dbReference type="EMBL" id="VFSU01000028">
    <property type="protein sequence ID" value="TPE60189.1"/>
    <property type="molecule type" value="Genomic_DNA"/>
</dbReference>
<feature type="domain" description="OmpA-like" evidence="3">
    <location>
        <begin position="324"/>
        <end position="436"/>
    </location>
</feature>
<keyword evidence="2" id="KW-0812">Transmembrane</keyword>
<accession>A0A501XIF8</accession>
<keyword evidence="5" id="KW-1185">Reference proteome</keyword>
<evidence type="ECO:0000259" key="3">
    <source>
        <dbReference type="PROSITE" id="PS51123"/>
    </source>
</evidence>
<dbReference type="AlphaFoldDB" id="A0A501XIF8"/>
<keyword evidence="1 2" id="KW-0472">Membrane</keyword>
<comment type="caution">
    <text evidence="4">The sequence shown here is derived from an EMBL/GenBank/DDBJ whole genome shotgun (WGS) entry which is preliminary data.</text>
</comment>
<protein>
    <recommendedName>
        <fullName evidence="3">OmpA-like domain-containing protein</fullName>
    </recommendedName>
</protein>
<proteinExistence type="predicted"/>
<dbReference type="OrthoDB" id="9812542at2"/>